<dbReference type="SUPFAM" id="SSF56784">
    <property type="entry name" value="HAD-like"/>
    <property type="match status" value="1"/>
</dbReference>
<dbReference type="InterPro" id="IPR051400">
    <property type="entry name" value="HAD-like_hydrolase"/>
</dbReference>
<dbReference type="Pfam" id="PF00702">
    <property type="entry name" value="Hydrolase"/>
    <property type="match status" value="1"/>
</dbReference>
<name>L8PKJ9_STRVR</name>
<comment type="caution">
    <text evidence="5">The sequence shown here is derived from an EMBL/GenBank/DDBJ whole genome shotgun (WGS) entry which is preliminary data.</text>
</comment>
<protein>
    <submittedName>
        <fullName evidence="5">Putative Haloacid dehalogenase, type II</fullName>
    </submittedName>
</protein>
<keyword evidence="2" id="KW-0378">Hydrolase</keyword>
<evidence type="ECO:0000256" key="3">
    <source>
        <dbReference type="ARBA" id="ARBA00022842"/>
    </source>
</evidence>
<feature type="region of interest" description="Disordered" evidence="4">
    <location>
        <begin position="63"/>
        <end position="123"/>
    </location>
</feature>
<feature type="compositionally biased region" description="Basic residues" evidence="4">
    <location>
        <begin position="86"/>
        <end position="108"/>
    </location>
</feature>
<proteinExistence type="predicted"/>
<dbReference type="PANTHER" id="PTHR46470">
    <property type="entry name" value="N-ACYLNEURAMINATE-9-PHOSPHATASE"/>
    <property type="match status" value="1"/>
</dbReference>
<evidence type="ECO:0000313" key="6">
    <source>
        <dbReference type="Proteomes" id="UP000011205"/>
    </source>
</evidence>
<comment type="cofactor">
    <cofactor evidence="1">
        <name>Mg(2+)</name>
        <dbReference type="ChEBI" id="CHEBI:18420"/>
    </cofactor>
</comment>
<dbReference type="PATRIC" id="fig|1160705.3.peg.2265"/>
<keyword evidence="3" id="KW-0460">Magnesium</keyword>
<evidence type="ECO:0000313" key="5">
    <source>
        <dbReference type="EMBL" id="ELS56774.1"/>
    </source>
</evidence>
<organism evidence="5 6">
    <name type="scientific">Streptomyces viridochromogenes Tue57</name>
    <dbReference type="NCBI Taxonomy" id="1160705"/>
    <lineage>
        <taxon>Bacteria</taxon>
        <taxon>Bacillati</taxon>
        <taxon>Actinomycetota</taxon>
        <taxon>Actinomycetes</taxon>
        <taxon>Kitasatosporales</taxon>
        <taxon>Streptomycetaceae</taxon>
        <taxon>Streptomyces</taxon>
    </lineage>
</organism>
<dbReference type="PANTHER" id="PTHR46470:SF4">
    <property type="entry name" value="5-AMINO-6-(5-PHOSPHO-D-RIBITYLAMINO)URACIL PHOSPHATASE YIGB"/>
    <property type="match status" value="1"/>
</dbReference>
<dbReference type="Gene3D" id="3.40.50.1000">
    <property type="entry name" value="HAD superfamily/HAD-like"/>
    <property type="match status" value="1"/>
</dbReference>
<dbReference type="SFLD" id="SFLDG01129">
    <property type="entry name" value="C1.5:_HAD__Beta-PGM__Phosphata"/>
    <property type="match status" value="1"/>
</dbReference>
<dbReference type="AlphaFoldDB" id="L8PKJ9"/>
<dbReference type="PRINTS" id="PR00413">
    <property type="entry name" value="HADHALOGNASE"/>
</dbReference>
<dbReference type="InterPro" id="IPR023214">
    <property type="entry name" value="HAD_sf"/>
</dbReference>
<evidence type="ECO:0000256" key="4">
    <source>
        <dbReference type="SAM" id="MobiDB-lite"/>
    </source>
</evidence>
<dbReference type="InterPro" id="IPR006439">
    <property type="entry name" value="HAD-SF_hydro_IA"/>
</dbReference>
<dbReference type="SFLD" id="SFLDS00003">
    <property type="entry name" value="Haloacid_Dehalogenase"/>
    <property type="match status" value="1"/>
</dbReference>
<evidence type="ECO:0000256" key="1">
    <source>
        <dbReference type="ARBA" id="ARBA00001946"/>
    </source>
</evidence>
<dbReference type="GO" id="GO:0016787">
    <property type="term" value="F:hydrolase activity"/>
    <property type="evidence" value="ECO:0007669"/>
    <property type="project" value="UniProtKB-KW"/>
</dbReference>
<dbReference type="Proteomes" id="UP000011205">
    <property type="component" value="Unassembled WGS sequence"/>
</dbReference>
<gene>
    <name evidence="5" type="ORF">STVIR_2276</name>
</gene>
<dbReference type="EMBL" id="AMLP01000075">
    <property type="protein sequence ID" value="ELS56774.1"/>
    <property type="molecule type" value="Genomic_DNA"/>
</dbReference>
<dbReference type="InterPro" id="IPR036412">
    <property type="entry name" value="HAD-like_sf"/>
</dbReference>
<evidence type="ECO:0000256" key="2">
    <source>
        <dbReference type="ARBA" id="ARBA00022801"/>
    </source>
</evidence>
<sequence>MIRVDAAPGTEPTTVAGLPGRMEAVVGDQVLAADAGFVQGGTQPARSARSLMTGAATTVLGSSVGRHRPAPGTGRCPTARSALHEARRRPRRLGRLPVRRSPRPRRRVFGGQPPNPQPSGSTVGVMPIKAVVWDVDDTLFDYTGADRAGMRLHLAAEGLLDAYDSAEQAIVRWREITDMQWARFSAGEVSFEGQRRDRVRVFLGEELSDAEADAWFQRYVAHYETVWNLFPDVLPVLDALAASHRHAVLSNSSIHVQDRKLRALGVHERFEAVLCAAELGVSKPDAGAFHAACAALDLAPHQVAYVGDHPEIDGRGAADAGLLSVWINRDGLYTSDDALVLADGGPHRIASLAELPALLGSDTRFGAPSTFG</sequence>
<dbReference type="Gene3D" id="1.20.120.710">
    <property type="entry name" value="Haloacid dehalogenase hydrolase-like domain"/>
    <property type="match status" value="1"/>
</dbReference>
<reference evidence="5 6" key="1">
    <citation type="journal article" date="2013" name="Genome Announc.">
        <title>Draft Genome Sequence of Streptomyces viridochromogenes Strain Tu57, Producer of Avilamycin.</title>
        <authorList>
            <person name="Gruning B.A."/>
            <person name="Erxleben A."/>
            <person name="Hahnlein A."/>
            <person name="Gunther S."/>
        </authorList>
    </citation>
    <scope>NUCLEOTIDE SEQUENCE [LARGE SCALE GENOMIC DNA]</scope>
    <source>
        <strain evidence="5 6">Tue57</strain>
    </source>
</reference>
<dbReference type="GO" id="GO:0044281">
    <property type="term" value="P:small molecule metabolic process"/>
    <property type="evidence" value="ECO:0007669"/>
    <property type="project" value="UniProtKB-ARBA"/>
</dbReference>
<dbReference type="NCBIfam" id="TIGR01549">
    <property type="entry name" value="HAD-SF-IA-v1"/>
    <property type="match status" value="1"/>
</dbReference>
<accession>L8PKJ9</accession>